<keyword evidence="10 12" id="KW-0131">Cell cycle</keyword>
<evidence type="ECO:0000256" key="5">
    <source>
        <dbReference type="ARBA" id="ARBA00022618"/>
    </source>
</evidence>
<protein>
    <recommendedName>
        <fullName evidence="12">UDP-N-acetylmuramyl-tripeptide synthetase</fullName>
        <ecNumber evidence="12">6.3.2.-</ecNumber>
    </recommendedName>
    <alternativeName>
        <fullName evidence="12">UDP-MurNAc-tripeptide synthetase</fullName>
    </alternativeName>
</protein>
<dbReference type="InterPro" id="IPR013221">
    <property type="entry name" value="Mur_ligase_cen"/>
</dbReference>
<comment type="similarity">
    <text evidence="2 12">Belongs to the MurCDEF family. MurE subfamily.</text>
</comment>
<comment type="subcellular location">
    <subcellularLocation>
        <location evidence="12 13">Cytoplasm</location>
    </subcellularLocation>
</comment>
<dbReference type="NCBIfam" id="TIGR01085">
    <property type="entry name" value="murE"/>
    <property type="match status" value="1"/>
</dbReference>
<proteinExistence type="inferred from homology"/>
<dbReference type="GO" id="GO:0005737">
    <property type="term" value="C:cytoplasm"/>
    <property type="evidence" value="ECO:0007669"/>
    <property type="project" value="UniProtKB-SubCell"/>
</dbReference>
<evidence type="ECO:0000256" key="2">
    <source>
        <dbReference type="ARBA" id="ARBA00005898"/>
    </source>
</evidence>
<dbReference type="GO" id="GO:0071555">
    <property type="term" value="P:cell wall organization"/>
    <property type="evidence" value="ECO:0007669"/>
    <property type="project" value="UniProtKB-KW"/>
</dbReference>
<dbReference type="UniPathway" id="UPA00219"/>
<dbReference type="Gene3D" id="3.90.190.20">
    <property type="entry name" value="Mur ligase, C-terminal domain"/>
    <property type="match status" value="1"/>
</dbReference>
<dbReference type="Gene3D" id="3.40.1190.10">
    <property type="entry name" value="Mur-like, catalytic domain"/>
    <property type="match status" value="1"/>
</dbReference>
<evidence type="ECO:0000313" key="18">
    <source>
        <dbReference type="Proteomes" id="UP000300879"/>
    </source>
</evidence>
<sequence length="492" mass="53820">MKLSRMIDQLKLKRITGDLEIDISQIEIDSRKIEPGGMFICITGFQQDGHQYAEEAIRNGAAAIMAERFIPGVPPEVSLVIVPDTRRALPIIANAFYDNPSCGLRLIGITGTNGKTTTAHMVEHLLNASGRNAGSVGTLSMTYKDIQEEAVNTTPDPLRLQKFLRTIANAGAEYAVVEVSSHGLDMGRVLGCGFQTAAFTNLAHDHLDYHHHMDEYRGSKELLFSRLGNSVDDMQKTAVLNGDDAASAYYAKRTAAQVVTYGLGEDCHLRGIQVERAEQGTRFTIQTYTGDQYPVVLKVPGLHNVYNALAAAAICSCEGLSWDEITRGLQSFTGISGRFEDVSTGQDFNITIDYAHNPEGLKAALLTARECTSGKIICVMGCRGERDRLKRPVMAGIAADLADGVVFTSDNVYSEQIEDIFLDMRQGLSEQHLSKSEFVANRQDAILQAIHSANAGDRILITGRGHEKFLYTSDGLQQMSDADIVQSHMVRV</sequence>
<dbReference type="EMBL" id="CP040396">
    <property type="protein sequence ID" value="QCT03017.1"/>
    <property type="molecule type" value="Genomic_DNA"/>
</dbReference>
<evidence type="ECO:0000256" key="7">
    <source>
        <dbReference type="ARBA" id="ARBA00022840"/>
    </source>
</evidence>
<dbReference type="GO" id="GO:0005524">
    <property type="term" value="F:ATP binding"/>
    <property type="evidence" value="ECO:0007669"/>
    <property type="project" value="UniProtKB-UniRule"/>
</dbReference>
<name>A0A4P8XK22_9BACL</name>
<evidence type="ECO:0000259" key="16">
    <source>
        <dbReference type="Pfam" id="PF08245"/>
    </source>
</evidence>
<dbReference type="PROSITE" id="PS01011">
    <property type="entry name" value="FOLYLPOLYGLU_SYNT_1"/>
    <property type="match status" value="1"/>
</dbReference>
<feature type="domain" description="Mur ligase N-terminal catalytic" evidence="14">
    <location>
        <begin position="23"/>
        <end position="97"/>
    </location>
</feature>
<dbReference type="SUPFAM" id="SSF53244">
    <property type="entry name" value="MurD-like peptide ligases, peptide-binding domain"/>
    <property type="match status" value="1"/>
</dbReference>
<dbReference type="AlphaFoldDB" id="A0A4P8XK22"/>
<dbReference type="Proteomes" id="UP000300879">
    <property type="component" value="Chromosome"/>
</dbReference>
<dbReference type="InterPro" id="IPR018109">
    <property type="entry name" value="Folylpolyglutamate_synth_CS"/>
</dbReference>
<dbReference type="InterPro" id="IPR005761">
    <property type="entry name" value="UDP-N-AcMur-Glu-dNH2Pim_ligase"/>
</dbReference>
<dbReference type="InterPro" id="IPR004101">
    <property type="entry name" value="Mur_ligase_C"/>
</dbReference>
<dbReference type="GO" id="GO:0004326">
    <property type="term" value="F:tetrahydrofolylpolyglutamate synthase activity"/>
    <property type="evidence" value="ECO:0007669"/>
    <property type="project" value="InterPro"/>
</dbReference>
<dbReference type="PANTHER" id="PTHR23135:SF4">
    <property type="entry name" value="UDP-N-ACETYLMURAMOYL-L-ALANYL-D-GLUTAMATE--2,6-DIAMINOPIMELATE LIGASE MURE HOMOLOG, CHLOROPLASTIC"/>
    <property type="match status" value="1"/>
</dbReference>
<comment type="function">
    <text evidence="12">Catalyzes the addition of an amino acid to the nucleotide precursor UDP-N-acetylmuramoyl-L-alanyl-D-glutamate (UMAG) in the biosynthesis of bacterial cell-wall peptidoglycan.</text>
</comment>
<evidence type="ECO:0000259" key="14">
    <source>
        <dbReference type="Pfam" id="PF01225"/>
    </source>
</evidence>
<comment type="caution">
    <text evidence="12">Lacks conserved residue(s) required for the propagation of feature annotation.</text>
</comment>
<evidence type="ECO:0000259" key="15">
    <source>
        <dbReference type="Pfam" id="PF02875"/>
    </source>
</evidence>
<dbReference type="SUPFAM" id="SSF53623">
    <property type="entry name" value="MurD-like peptide ligases, catalytic domain"/>
    <property type="match status" value="1"/>
</dbReference>
<evidence type="ECO:0000256" key="8">
    <source>
        <dbReference type="ARBA" id="ARBA00022960"/>
    </source>
</evidence>
<keyword evidence="12" id="KW-0460">Magnesium</keyword>
<accession>A0A4P8XK22</accession>
<evidence type="ECO:0000256" key="4">
    <source>
        <dbReference type="ARBA" id="ARBA00022598"/>
    </source>
</evidence>
<feature type="binding site" evidence="12">
    <location>
        <position position="30"/>
    </location>
    <ligand>
        <name>UDP-N-acetyl-alpha-D-muramoyl-L-alanyl-D-glutamate</name>
        <dbReference type="ChEBI" id="CHEBI:83900"/>
    </ligand>
</feature>
<comment type="cofactor">
    <cofactor evidence="12">
        <name>Mg(2+)</name>
        <dbReference type="ChEBI" id="CHEBI:18420"/>
    </cofactor>
</comment>
<evidence type="ECO:0000256" key="3">
    <source>
        <dbReference type="ARBA" id="ARBA00022490"/>
    </source>
</evidence>
<dbReference type="GO" id="GO:0008360">
    <property type="term" value="P:regulation of cell shape"/>
    <property type="evidence" value="ECO:0007669"/>
    <property type="project" value="UniProtKB-KW"/>
</dbReference>
<feature type="domain" description="Mur ligase C-terminal" evidence="15">
    <location>
        <begin position="337"/>
        <end position="465"/>
    </location>
</feature>
<keyword evidence="9 12" id="KW-0573">Peptidoglycan synthesis</keyword>
<keyword evidence="8 12" id="KW-0133">Cell shape</keyword>
<dbReference type="GO" id="GO:0009252">
    <property type="term" value="P:peptidoglycan biosynthetic process"/>
    <property type="evidence" value="ECO:0007669"/>
    <property type="project" value="UniProtKB-UniRule"/>
</dbReference>
<dbReference type="GO" id="GO:0051301">
    <property type="term" value="P:cell division"/>
    <property type="evidence" value="ECO:0007669"/>
    <property type="project" value="UniProtKB-KW"/>
</dbReference>
<dbReference type="KEGG" id="palo:E6C60_2305"/>
<dbReference type="EC" id="6.3.2.-" evidence="12"/>
<dbReference type="OrthoDB" id="9800958at2"/>
<keyword evidence="3 12" id="KW-0963">Cytoplasm</keyword>
<evidence type="ECO:0000256" key="12">
    <source>
        <dbReference type="HAMAP-Rule" id="MF_00208"/>
    </source>
</evidence>
<evidence type="ECO:0000256" key="10">
    <source>
        <dbReference type="ARBA" id="ARBA00023306"/>
    </source>
</evidence>
<dbReference type="InterPro" id="IPR000713">
    <property type="entry name" value="Mur_ligase_N"/>
</dbReference>
<dbReference type="SUPFAM" id="SSF63418">
    <property type="entry name" value="MurE/MurF N-terminal domain"/>
    <property type="match status" value="1"/>
</dbReference>
<reference evidence="17 18" key="1">
    <citation type="submission" date="2019-05" db="EMBL/GenBank/DDBJ databases">
        <authorList>
            <person name="Chen C."/>
        </authorList>
    </citation>
    <scope>NUCLEOTIDE SEQUENCE [LARGE SCALE GENOMIC DNA]</scope>
    <source>
        <strain evidence="17 18">HB172198</strain>
    </source>
</reference>
<dbReference type="GO" id="GO:0000287">
    <property type="term" value="F:magnesium ion binding"/>
    <property type="evidence" value="ECO:0007669"/>
    <property type="project" value="UniProtKB-UniRule"/>
</dbReference>
<dbReference type="InterPro" id="IPR036615">
    <property type="entry name" value="Mur_ligase_C_dom_sf"/>
</dbReference>
<evidence type="ECO:0000256" key="13">
    <source>
        <dbReference type="RuleBase" id="RU004135"/>
    </source>
</evidence>
<keyword evidence="4 12" id="KW-0436">Ligase</keyword>
<keyword evidence="6 12" id="KW-0547">Nucleotide-binding</keyword>
<feature type="binding site" evidence="12">
    <location>
        <begin position="111"/>
        <end position="117"/>
    </location>
    <ligand>
        <name>ATP</name>
        <dbReference type="ChEBI" id="CHEBI:30616"/>
    </ligand>
</feature>
<dbReference type="HAMAP" id="MF_00208">
    <property type="entry name" value="MurE"/>
    <property type="match status" value="1"/>
</dbReference>
<evidence type="ECO:0000313" key="17">
    <source>
        <dbReference type="EMBL" id="QCT03017.1"/>
    </source>
</evidence>
<feature type="binding site" evidence="12">
    <location>
        <position position="152"/>
    </location>
    <ligand>
        <name>UDP-N-acetyl-alpha-D-muramoyl-L-alanyl-D-glutamate</name>
        <dbReference type="ChEBI" id="CHEBI:83900"/>
    </ligand>
</feature>
<dbReference type="NCBIfam" id="NF001126">
    <property type="entry name" value="PRK00139.1-4"/>
    <property type="match status" value="1"/>
</dbReference>
<evidence type="ECO:0000256" key="1">
    <source>
        <dbReference type="ARBA" id="ARBA00004752"/>
    </source>
</evidence>
<dbReference type="RefSeq" id="WP_138225955.1">
    <property type="nucleotide sequence ID" value="NZ_CP040396.1"/>
</dbReference>
<dbReference type="InterPro" id="IPR036565">
    <property type="entry name" value="Mur-like_cat_sf"/>
</dbReference>
<evidence type="ECO:0000256" key="6">
    <source>
        <dbReference type="ARBA" id="ARBA00022741"/>
    </source>
</evidence>
<feature type="binding site" evidence="12">
    <location>
        <position position="180"/>
    </location>
    <ligand>
        <name>UDP-N-acetyl-alpha-D-muramoyl-L-alanyl-D-glutamate</name>
        <dbReference type="ChEBI" id="CHEBI:83900"/>
    </ligand>
</feature>
<dbReference type="Pfam" id="PF01225">
    <property type="entry name" value="Mur_ligase"/>
    <property type="match status" value="1"/>
</dbReference>
<dbReference type="Pfam" id="PF02875">
    <property type="entry name" value="Mur_ligase_C"/>
    <property type="match status" value="1"/>
</dbReference>
<dbReference type="Pfam" id="PF08245">
    <property type="entry name" value="Mur_ligase_M"/>
    <property type="match status" value="1"/>
</dbReference>
<keyword evidence="7 12" id="KW-0067">ATP-binding</keyword>
<feature type="modified residue" description="N6-carboxylysine" evidence="12">
    <location>
        <position position="220"/>
    </location>
</feature>
<dbReference type="PANTHER" id="PTHR23135">
    <property type="entry name" value="MUR LIGASE FAMILY MEMBER"/>
    <property type="match status" value="1"/>
</dbReference>
<gene>
    <name evidence="12" type="primary">murE</name>
    <name evidence="17" type="ORF">E6C60_2305</name>
</gene>
<dbReference type="Gene3D" id="3.40.1390.10">
    <property type="entry name" value="MurE/MurF, N-terminal domain"/>
    <property type="match status" value="1"/>
</dbReference>
<comment type="pathway">
    <text evidence="1 12 13">Cell wall biogenesis; peptidoglycan biosynthesis.</text>
</comment>
<organism evidence="17 18">
    <name type="scientific">Paenibacillus algicola</name>
    <dbReference type="NCBI Taxonomy" id="2565926"/>
    <lineage>
        <taxon>Bacteria</taxon>
        <taxon>Bacillati</taxon>
        <taxon>Bacillota</taxon>
        <taxon>Bacilli</taxon>
        <taxon>Bacillales</taxon>
        <taxon>Paenibacillaceae</taxon>
        <taxon>Paenibacillus</taxon>
    </lineage>
</organism>
<keyword evidence="18" id="KW-1185">Reference proteome</keyword>
<comment type="PTM">
    <text evidence="12">Carboxylation is probably crucial for Mg(2+) binding and, consequently, for the gamma-phosphate positioning of ATP.</text>
</comment>
<feature type="domain" description="Mur ligase central" evidence="16">
    <location>
        <begin position="109"/>
        <end position="314"/>
    </location>
</feature>
<keyword evidence="5 12" id="KW-0132">Cell division</keyword>
<keyword evidence="11 12" id="KW-0961">Cell wall biogenesis/degradation</keyword>
<evidence type="ECO:0000256" key="11">
    <source>
        <dbReference type="ARBA" id="ARBA00023316"/>
    </source>
</evidence>
<feature type="binding site" evidence="12">
    <location>
        <position position="188"/>
    </location>
    <ligand>
        <name>UDP-N-acetyl-alpha-D-muramoyl-L-alanyl-D-glutamate</name>
        <dbReference type="ChEBI" id="CHEBI:83900"/>
    </ligand>
</feature>
<feature type="binding site" evidence="12">
    <location>
        <begin position="153"/>
        <end position="154"/>
    </location>
    <ligand>
        <name>UDP-N-acetyl-alpha-D-muramoyl-L-alanyl-D-glutamate</name>
        <dbReference type="ChEBI" id="CHEBI:83900"/>
    </ligand>
</feature>
<evidence type="ECO:0000256" key="9">
    <source>
        <dbReference type="ARBA" id="ARBA00022984"/>
    </source>
</evidence>
<dbReference type="InterPro" id="IPR035911">
    <property type="entry name" value="MurE/MurF_N"/>
</dbReference>